<evidence type="ECO:0000313" key="3">
    <source>
        <dbReference type="Proteomes" id="UP000053766"/>
    </source>
</evidence>
<protein>
    <submittedName>
        <fullName evidence="2">Uncharacterized protein</fullName>
    </submittedName>
</protein>
<evidence type="ECO:0000313" key="2">
    <source>
        <dbReference type="EMBL" id="KJH44226.1"/>
    </source>
</evidence>
<dbReference type="AlphaFoldDB" id="A0A0D8XPE4"/>
<name>A0A0D8XPE4_DICVI</name>
<accession>A0A0D8XPE4</accession>
<gene>
    <name evidence="2" type="ORF">DICVIV_09737</name>
</gene>
<reference evidence="2 3" key="1">
    <citation type="submission" date="2013-11" db="EMBL/GenBank/DDBJ databases">
        <title>Draft genome of the bovine lungworm Dictyocaulus viviparus.</title>
        <authorList>
            <person name="Mitreva M."/>
        </authorList>
    </citation>
    <scope>NUCLEOTIDE SEQUENCE [LARGE SCALE GENOMIC DNA]</scope>
    <source>
        <strain evidence="2 3">HannoverDv2000</strain>
    </source>
</reference>
<reference evidence="3" key="2">
    <citation type="journal article" date="2016" name="Sci. Rep.">
        <title>Dictyocaulus viviparus genome, variome and transcriptome elucidate lungworm biology and support future intervention.</title>
        <authorList>
            <person name="McNulty S.N."/>
            <person name="Strube C."/>
            <person name="Rosa B.A."/>
            <person name="Martin J.C."/>
            <person name="Tyagi R."/>
            <person name="Choi Y.J."/>
            <person name="Wang Q."/>
            <person name="Hallsworth Pepin K."/>
            <person name="Zhang X."/>
            <person name="Ozersky P."/>
            <person name="Wilson R.K."/>
            <person name="Sternberg P.W."/>
            <person name="Gasser R.B."/>
            <person name="Mitreva M."/>
        </authorList>
    </citation>
    <scope>NUCLEOTIDE SEQUENCE [LARGE SCALE GENOMIC DNA]</scope>
    <source>
        <strain evidence="3">HannoverDv2000</strain>
    </source>
</reference>
<proteinExistence type="predicted"/>
<dbReference type="EMBL" id="KN716489">
    <property type="protein sequence ID" value="KJH44226.1"/>
    <property type="molecule type" value="Genomic_DNA"/>
</dbReference>
<dbReference type="Proteomes" id="UP000053766">
    <property type="component" value="Unassembled WGS sequence"/>
</dbReference>
<keyword evidence="3" id="KW-1185">Reference proteome</keyword>
<organism evidence="2 3">
    <name type="scientific">Dictyocaulus viviparus</name>
    <name type="common">Bovine lungworm</name>
    <dbReference type="NCBI Taxonomy" id="29172"/>
    <lineage>
        <taxon>Eukaryota</taxon>
        <taxon>Metazoa</taxon>
        <taxon>Ecdysozoa</taxon>
        <taxon>Nematoda</taxon>
        <taxon>Chromadorea</taxon>
        <taxon>Rhabditida</taxon>
        <taxon>Rhabditina</taxon>
        <taxon>Rhabditomorpha</taxon>
        <taxon>Strongyloidea</taxon>
        <taxon>Metastrongylidae</taxon>
        <taxon>Dictyocaulus</taxon>
    </lineage>
</organism>
<feature type="region of interest" description="Disordered" evidence="1">
    <location>
        <begin position="1"/>
        <end position="22"/>
    </location>
</feature>
<evidence type="ECO:0000256" key="1">
    <source>
        <dbReference type="SAM" id="MobiDB-lite"/>
    </source>
</evidence>
<sequence>MEDKWWDTPKGTPARPPKNLEIPEPSIVANDFESSVDSGQRCLIWQESYDEVNLKSLCYLNSVSTFRNIDEFDLTKIKYLILQQ</sequence>